<evidence type="ECO:0000313" key="2">
    <source>
        <dbReference type="EMBL" id="KRY37731.1"/>
    </source>
</evidence>
<reference evidence="2 3" key="1">
    <citation type="submission" date="2015-01" db="EMBL/GenBank/DDBJ databases">
        <title>Evolution of Trichinella species and genotypes.</title>
        <authorList>
            <person name="Korhonen P.K."/>
            <person name="Edoardo P."/>
            <person name="Giuseppe L.R."/>
            <person name="Gasser R.B."/>
        </authorList>
    </citation>
    <scope>NUCLEOTIDE SEQUENCE [LARGE SCALE GENOMIC DNA]</scope>
    <source>
        <strain evidence="2">ISS3</strain>
    </source>
</reference>
<dbReference type="AlphaFoldDB" id="A0A0V1BMF2"/>
<dbReference type="EMBL" id="JYDH01000031">
    <property type="protein sequence ID" value="KRY37731.1"/>
    <property type="molecule type" value="Genomic_DNA"/>
</dbReference>
<keyword evidence="3" id="KW-1185">Reference proteome</keyword>
<dbReference type="InParanoid" id="A0A0V1BMF2"/>
<comment type="caution">
    <text evidence="2">The sequence shown here is derived from an EMBL/GenBank/DDBJ whole genome shotgun (WGS) entry which is preliminary data.</text>
</comment>
<feature type="transmembrane region" description="Helical" evidence="1">
    <location>
        <begin position="291"/>
        <end position="309"/>
    </location>
</feature>
<dbReference type="OrthoDB" id="10526724at2759"/>
<keyword evidence="1" id="KW-0812">Transmembrane</keyword>
<evidence type="ECO:0000256" key="1">
    <source>
        <dbReference type="SAM" id="Phobius"/>
    </source>
</evidence>
<dbReference type="Proteomes" id="UP000054776">
    <property type="component" value="Unassembled WGS sequence"/>
</dbReference>
<gene>
    <name evidence="2" type="ORF">T01_3844</name>
</gene>
<accession>A0A0V1BMF2</accession>
<keyword evidence="1" id="KW-0472">Membrane</keyword>
<protein>
    <submittedName>
        <fullName evidence="2">Uncharacterized protein</fullName>
    </submittedName>
</protein>
<organism evidence="2 3">
    <name type="scientific">Trichinella spiralis</name>
    <name type="common">Trichina worm</name>
    <dbReference type="NCBI Taxonomy" id="6334"/>
    <lineage>
        <taxon>Eukaryota</taxon>
        <taxon>Metazoa</taxon>
        <taxon>Ecdysozoa</taxon>
        <taxon>Nematoda</taxon>
        <taxon>Enoplea</taxon>
        <taxon>Dorylaimia</taxon>
        <taxon>Trichinellida</taxon>
        <taxon>Trichinellidae</taxon>
        <taxon>Trichinella</taxon>
    </lineage>
</organism>
<keyword evidence="1" id="KW-1133">Transmembrane helix</keyword>
<sequence length="315" mass="35780">MSRQSVRVPIWLTTPSDTNPYALPKVANARLVMVSQLWSDWSSVIPHLDDKHVQCERAYFSSNGKLNHSLTSLGKFDQAPDEHCTVIVHIPPHRAFAVKSNSRVGSIVTFDVFTNYDIVNGECQNWKRKTTCYLFMKQLKVGTLTIVSNRAQQEKSSDYAASKDNSIFRRLADYCGGKRPFSSSLTIARQLRAKVFGSGQRKISTRTQFVPCSCSADPSFDGRFSCMRTNRQGQFAFQISPAYYTKRLLNVREKKPSKQARRHFVCQIDERQITWGDGQTAKSAKVNMQKMLFCANLTLLNLLALFPIANFNRID</sequence>
<proteinExistence type="predicted"/>
<evidence type="ECO:0000313" key="3">
    <source>
        <dbReference type="Proteomes" id="UP000054776"/>
    </source>
</evidence>
<name>A0A0V1BMF2_TRISP</name>